<accession>A0ABT3II52</accession>
<dbReference type="InterPro" id="IPR013325">
    <property type="entry name" value="RNA_pol_sigma_r2"/>
</dbReference>
<keyword evidence="3" id="KW-0731">Sigma factor</keyword>
<dbReference type="RefSeq" id="WP_264729157.1">
    <property type="nucleotide sequence ID" value="NZ_JAPDNR010000001.1"/>
</dbReference>
<comment type="caution">
    <text evidence="6">The sequence shown here is derived from an EMBL/GenBank/DDBJ whole genome shotgun (WGS) entry which is preliminary data.</text>
</comment>
<dbReference type="InterPro" id="IPR039425">
    <property type="entry name" value="RNA_pol_sigma-70-like"/>
</dbReference>
<protein>
    <submittedName>
        <fullName evidence="6">Sigma-70 family RNA polymerase sigma factor</fullName>
    </submittedName>
</protein>
<dbReference type="InterPro" id="IPR014284">
    <property type="entry name" value="RNA_pol_sigma-70_dom"/>
</dbReference>
<evidence type="ECO:0000256" key="1">
    <source>
        <dbReference type="ARBA" id="ARBA00010641"/>
    </source>
</evidence>
<dbReference type="Proteomes" id="UP001207742">
    <property type="component" value="Unassembled WGS sequence"/>
</dbReference>
<proteinExistence type="inferred from homology"/>
<keyword evidence="4" id="KW-0238">DNA-binding</keyword>
<dbReference type="PANTHER" id="PTHR43133:SF8">
    <property type="entry name" value="RNA POLYMERASE SIGMA FACTOR HI_1459-RELATED"/>
    <property type="match status" value="1"/>
</dbReference>
<reference evidence="6 7" key="1">
    <citation type="submission" date="2022-10" db="EMBL/GenBank/DDBJ databases">
        <title>Chitinophaga nivalis PC15 sp. nov., isolated from Pyeongchang county, South Korea.</title>
        <authorList>
            <person name="Trinh H.N."/>
        </authorList>
    </citation>
    <scope>NUCLEOTIDE SEQUENCE [LARGE SCALE GENOMIC DNA]</scope>
    <source>
        <strain evidence="6 7">PC14</strain>
    </source>
</reference>
<keyword evidence="2" id="KW-0805">Transcription regulation</keyword>
<dbReference type="NCBIfam" id="TIGR02937">
    <property type="entry name" value="sigma70-ECF"/>
    <property type="match status" value="1"/>
</dbReference>
<dbReference type="SUPFAM" id="SSF88659">
    <property type="entry name" value="Sigma3 and sigma4 domains of RNA polymerase sigma factors"/>
    <property type="match status" value="1"/>
</dbReference>
<sequence>MNAQSLLYEGSSEKYFQLFKQGCQEGFSHIWRMLYRPVFNFARRIISDEFEIESIVQDAFLLIWERREIMENIEHVRGYIRQRVKWNCYSYLNSANTKRMQKLIPLDFYEDNGIVLAISDPWQEDCLQGAMLREEEQRQQLEKAIAYLPPNEKMIASLQLQGYRVEDIAARIGQPCKDVGREQKRIGRTLKPIVDRLKNVAGAIENTPMLSVRDYAVYLSPLQIELFKLRYEKKYDFTQISIEMNLNKWDVVKMHLLIMRKINRAKNAKGKMHRRS</sequence>
<dbReference type="Gene3D" id="1.10.1740.10">
    <property type="match status" value="1"/>
</dbReference>
<evidence type="ECO:0000256" key="2">
    <source>
        <dbReference type="ARBA" id="ARBA00023015"/>
    </source>
</evidence>
<keyword evidence="5" id="KW-0804">Transcription</keyword>
<dbReference type="SUPFAM" id="SSF88946">
    <property type="entry name" value="Sigma2 domain of RNA polymerase sigma factors"/>
    <property type="match status" value="1"/>
</dbReference>
<dbReference type="InterPro" id="IPR036388">
    <property type="entry name" value="WH-like_DNA-bd_sf"/>
</dbReference>
<comment type="similarity">
    <text evidence="1">Belongs to the sigma-70 factor family. ECF subfamily.</text>
</comment>
<evidence type="ECO:0000313" key="6">
    <source>
        <dbReference type="EMBL" id="MCW3483637.1"/>
    </source>
</evidence>
<dbReference type="EMBL" id="JAPDNS010000001">
    <property type="protein sequence ID" value="MCW3483637.1"/>
    <property type="molecule type" value="Genomic_DNA"/>
</dbReference>
<dbReference type="Gene3D" id="1.10.10.10">
    <property type="entry name" value="Winged helix-like DNA-binding domain superfamily/Winged helix DNA-binding domain"/>
    <property type="match status" value="1"/>
</dbReference>
<evidence type="ECO:0000256" key="5">
    <source>
        <dbReference type="ARBA" id="ARBA00023163"/>
    </source>
</evidence>
<keyword evidence="7" id="KW-1185">Reference proteome</keyword>
<evidence type="ECO:0000256" key="4">
    <source>
        <dbReference type="ARBA" id="ARBA00023125"/>
    </source>
</evidence>
<evidence type="ECO:0000313" key="7">
    <source>
        <dbReference type="Proteomes" id="UP001207742"/>
    </source>
</evidence>
<evidence type="ECO:0000256" key="3">
    <source>
        <dbReference type="ARBA" id="ARBA00023082"/>
    </source>
</evidence>
<gene>
    <name evidence="6" type="ORF">OL497_07015</name>
</gene>
<name>A0ABT3II52_9BACT</name>
<organism evidence="6 7">
    <name type="scientific">Chitinophaga nivalis</name>
    <dbReference type="NCBI Taxonomy" id="2991709"/>
    <lineage>
        <taxon>Bacteria</taxon>
        <taxon>Pseudomonadati</taxon>
        <taxon>Bacteroidota</taxon>
        <taxon>Chitinophagia</taxon>
        <taxon>Chitinophagales</taxon>
        <taxon>Chitinophagaceae</taxon>
        <taxon>Chitinophaga</taxon>
    </lineage>
</organism>
<dbReference type="InterPro" id="IPR013324">
    <property type="entry name" value="RNA_pol_sigma_r3/r4-like"/>
</dbReference>
<dbReference type="PANTHER" id="PTHR43133">
    <property type="entry name" value="RNA POLYMERASE ECF-TYPE SIGMA FACTO"/>
    <property type="match status" value="1"/>
</dbReference>